<accession>A0AA41VXS4</accession>
<reference evidence="3" key="1">
    <citation type="submission" date="2022-03" db="EMBL/GenBank/DDBJ databases">
        <title>A functionally conserved STORR gene fusion in Papaver species that diverged 16.8 million years ago.</title>
        <authorList>
            <person name="Catania T."/>
        </authorList>
    </citation>
    <scope>NUCLEOTIDE SEQUENCE</scope>
    <source>
        <strain evidence="3">S-191538</strain>
    </source>
</reference>
<dbReference type="PANTHER" id="PTHR37716">
    <property type="entry name" value="OS07G0568900 PROTEIN"/>
    <property type="match status" value="1"/>
</dbReference>
<keyword evidence="2" id="KW-0812">Transmembrane</keyword>
<gene>
    <name evidence="3" type="ORF">MKW94_009653</name>
</gene>
<evidence type="ECO:0000313" key="3">
    <source>
        <dbReference type="EMBL" id="MCL7049406.1"/>
    </source>
</evidence>
<proteinExistence type="predicted"/>
<dbReference type="PANTHER" id="PTHR37716:SF1">
    <property type="entry name" value="OS07G0568900 PROTEIN"/>
    <property type="match status" value="1"/>
</dbReference>
<evidence type="ECO:0008006" key="5">
    <source>
        <dbReference type="Google" id="ProtNLM"/>
    </source>
</evidence>
<organism evidence="3 4">
    <name type="scientific">Papaver nudicaule</name>
    <name type="common">Iceland poppy</name>
    <dbReference type="NCBI Taxonomy" id="74823"/>
    <lineage>
        <taxon>Eukaryota</taxon>
        <taxon>Viridiplantae</taxon>
        <taxon>Streptophyta</taxon>
        <taxon>Embryophyta</taxon>
        <taxon>Tracheophyta</taxon>
        <taxon>Spermatophyta</taxon>
        <taxon>Magnoliopsida</taxon>
        <taxon>Ranunculales</taxon>
        <taxon>Papaveraceae</taxon>
        <taxon>Papaveroideae</taxon>
        <taxon>Papaver</taxon>
    </lineage>
</organism>
<feature type="transmembrane region" description="Helical" evidence="2">
    <location>
        <begin position="111"/>
        <end position="134"/>
    </location>
</feature>
<keyword evidence="4" id="KW-1185">Reference proteome</keyword>
<dbReference type="Proteomes" id="UP001177140">
    <property type="component" value="Unassembled WGS sequence"/>
</dbReference>
<feature type="compositionally biased region" description="Polar residues" evidence="1">
    <location>
        <begin position="68"/>
        <end position="90"/>
    </location>
</feature>
<evidence type="ECO:0000256" key="1">
    <source>
        <dbReference type="SAM" id="MobiDB-lite"/>
    </source>
</evidence>
<feature type="region of interest" description="Disordered" evidence="1">
    <location>
        <begin position="68"/>
        <end position="98"/>
    </location>
</feature>
<comment type="caution">
    <text evidence="3">The sequence shown here is derived from an EMBL/GenBank/DDBJ whole genome shotgun (WGS) entry which is preliminary data.</text>
</comment>
<keyword evidence="2" id="KW-0472">Membrane</keyword>
<evidence type="ECO:0000313" key="4">
    <source>
        <dbReference type="Proteomes" id="UP001177140"/>
    </source>
</evidence>
<keyword evidence="2" id="KW-1133">Transmembrane helix</keyword>
<name>A0AA41VXS4_PAPNU</name>
<dbReference type="GO" id="GO:0009535">
    <property type="term" value="C:chloroplast thylakoid membrane"/>
    <property type="evidence" value="ECO:0007669"/>
    <property type="project" value="TreeGrafter"/>
</dbReference>
<evidence type="ECO:0000256" key="2">
    <source>
        <dbReference type="SAM" id="Phobius"/>
    </source>
</evidence>
<sequence length="171" mass="19215">MLLQFHHHHHSKIGSSSFNEKVFTKRSRKSLTFLQPLNAVENDSEFELDKKKKAREALKQLDNQLQSLTTIKDATSPPSIRRVSPSNNLDSKADIDRDMMREPPPEYSDSFFAYSAFFLLFISVIYNVLFLTIIKPSIDGPEPAAYSYNANQAVKGPTESGAVSPPIANPE</sequence>
<dbReference type="EMBL" id="JAJJMA010315589">
    <property type="protein sequence ID" value="MCL7049406.1"/>
    <property type="molecule type" value="Genomic_DNA"/>
</dbReference>
<protein>
    <recommendedName>
        <fullName evidence="5">Transmembrane protein</fullName>
    </recommendedName>
</protein>
<dbReference type="AlphaFoldDB" id="A0AA41VXS4"/>